<dbReference type="PRINTS" id="PR00404">
    <property type="entry name" value="MADSDOMAIN"/>
</dbReference>
<feature type="coiled-coil region" evidence="6">
    <location>
        <begin position="138"/>
        <end position="168"/>
    </location>
</feature>
<evidence type="ECO:0000256" key="1">
    <source>
        <dbReference type="ARBA" id="ARBA00004123"/>
    </source>
</evidence>
<evidence type="ECO:0000256" key="6">
    <source>
        <dbReference type="SAM" id="Coils"/>
    </source>
</evidence>
<keyword evidence="9" id="KW-1185">Reference proteome</keyword>
<dbReference type="PANTHER" id="PTHR11945">
    <property type="entry name" value="MADS BOX PROTEIN"/>
    <property type="match status" value="1"/>
</dbReference>
<sequence>MGRRKIEMKMVKDSNSRQVTFSKRRNGLFKKANELATLCAAHIAIVVFSPGGKPFSFGHPSVDVVVQRLLNWEMDPKDETNSHVDAEQEAKVEQLNEQLIDLVNQLEIEKKRGEMLDKALKAKGLSKYCKKSINDLGLDELLHMKASLEKLRENLKSHIDDMEASSSLLLLKGATKENDG</sequence>
<evidence type="ECO:0000256" key="3">
    <source>
        <dbReference type="ARBA" id="ARBA00023125"/>
    </source>
</evidence>
<evidence type="ECO:0000256" key="5">
    <source>
        <dbReference type="ARBA" id="ARBA00023242"/>
    </source>
</evidence>
<feature type="coiled-coil region" evidence="6">
    <location>
        <begin position="85"/>
        <end position="112"/>
    </location>
</feature>
<dbReference type="KEGG" id="cit:102615185"/>
<dbReference type="Pfam" id="PF00319">
    <property type="entry name" value="SRF-TF"/>
    <property type="match status" value="1"/>
</dbReference>
<keyword evidence="3" id="KW-0238">DNA-binding</keyword>
<dbReference type="GO" id="GO:0000978">
    <property type="term" value="F:RNA polymerase II cis-regulatory region sequence-specific DNA binding"/>
    <property type="evidence" value="ECO:0000318"/>
    <property type="project" value="GO_Central"/>
</dbReference>
<dbReference type="PANTHER" id="PTHR11945:SF229">
    <property type="entry name" value="AGAMOUS-LIKE 55-RELATED"/>
    <property type="match status" value="1"/>
</dbReference>
<dbReference type="FunFam" id="3.40.1810.10:FF:000006">
    <property type="entry name" value="Agamous-like MADS-box protein AGL62"/>
    <property type="match status" value="1"/>
</dbReference>
<dbReference type="Gene3D" id="3.40.1810.10">
    <property type="entry name" value="Transcription factor, MADS-box"/>
    <property type="match status" value="1"/>
</dbReference>
<dbReference type="InterPro" id="IPR002100">
    <property type="entry name" value="TF_MADSbox"/>
</dbReference>
<evidence type="ECO:0000313" key="9">
    <source>
        <dbReference type="Proteomes" id="UP000027120"/>
    </source>
</evidence>
<feature type="domain" description="MADS-box" evidence="7">
    <location>
        <begin position="1"/>
        <end position="61"/>
    </location>
</feature>
<name>A0A067GET8_CITSI</name>
<reference evidence="8 9" key="1">
    <citation type="submission" date="2014-04" db="EMBL/GenBank/DDBJ databases">
        <authorList>
            <consortium name="International Citrus Genome Consortium"/>
            <person name="Gmitter F."/>
            <person name="Chen C."/>
            <person name="Farmerie W."/>
            <person name="Harkins T."/>
            <person name="Desany B."/>
            <person name="Mohiuddin M."/>
            <person name="Kodira C."/>
            <person name="Borodovsky M."/>
            <person name="Lomsadze A."/>
            <person name="Burns P."/>
            <person name="Jenkins J."/>
            <person name="Prochnik S."/>
            <person name="Shu S."/>
            <person name="Chapman J."/>
            <person name="Pitluck S."/>
            <person name="Schmutz J."/>
            <person name="Rokhsar D."/>
        </authorList>
    </citation>
    <scope>NUCLEOTIDE SEQUENCE</scope>
</reference>
<keyword evidence="6" id="KW-0175">Coiled coil</keyword>
<accession>A0A067GET8</accession>
<dbReference type="GO" id="GO:0045944">
    <property type="term" value="P:positive regulation of transcription by RNA polymerase II"/>
    <property type="evidence" value="ECO:0007669"/>
    <property type="project" value="InterPro"/>
</dbReference>
<dbReference type="CDD" id="cd00265">
    <property type="entry name" value="MADS_MEF2_like"/>
    <property type="match status" value="1"/>
</dbReference>
<evidence type="ECO:0000259" key="7">
    <source>
        <dbReference type="PROSITE" id="PS50066"/>
    </source>
</evidence>
<dbReference type="PROSITE" id="PS50066">
    <property type="entry name" value="MADS_BOX_2"/>
    <property type="match status" value="1"/>
</dbReference>
<keyword evidence="2" id="KW-0805">Transcription regulation</keyword>
<keyword evidence="5" id="KW-0539">Nucleus</keyword>
<gene>
    <name evidence="8" type="ORF">CISIN_1g037442mg</name>
</gene>
<protein>
    <recommendedName>
        <fullName evidence="7">MADS-box domain-containing protein</fullName>
    </recommendedName>
</protein>
<evidence type="ECO:0000256" key="4">
    <source>
        <dbReference type="ARBA" id="ARBA00023163"/>
    </source>
</evidence>
<comment type="subcellular location">
    <subcellularLocation>
        <location evidence="1">Nucleus</location>
    </subcellularLocation>
</comment>
<organism evidence="8 9">
    <name type="scientific">Citrus sinensis</name>
    <name type="common">Sweet orange</name>
    <name type="synonym">Citrus aurantium var. sinensis</name>
    <dbReference type="NCBI Taxonomy" id="2711"/>
    <lineage>
        <taxon>Eukaryota</taxon>
        <taxon>Viridiplantae</taxon>
        <taxon>Streptophyta</taxon>
        <taxon>Embryophyta</taxon>
        <taxon>Tracheophyta</taxon>
        <taxon>Spermatophyta</taxon>
        <taxon>Magnoliopsida</taxon>
        <taxon>eudicotyledons</taxon>
        <taxon>Gunneridae</taxon>
        <taxon>Pentapetalae</taxon>
        <taxon>rosids</taxon>
        <taxon>malvids</taxon>
        <taxon>Sapindales</taxon>
        <taxon>Rutaceae</taxon>
        <taxon>Aurantioideae</taxon>
        <taxon>Citrus</taxon>
    </lineage>
</organism>
<dbReference type="EMBL" id="KK784879">
    <property type="protein sequence ID" value="KDO78129.1"/>
    <property type="molecule type" value="Genomic_DNA"/>
</dbReference>
<keyword evidence="4" id="KW-0804">Transcription</keyword>
<proteinExistence type="predicted"/>
<dbReference type="PaxDb" id="2711-XP_006468192.1"/>
<dbReference type="GO" id="GO:0000981">
    <property type="term" value="F:DNA-binding transcription factor activity, RNA polymerase II-specific"/>
    <property type="evidence" value="ECO:0000318"/>
    <property type="project" value="GO_Central"/>
</dbReference>
<dbReference type="SUPFAM" id="SSF55455">
    <property type="entry name" value="SRF-like"/>
    <property type="match status" value="1"/>
</dbReference>
<dbReference type="AlphaFoldDB" id="A0A067GET8"/>
<evidence type="ECO:0000256" key="2">
    <source>
        <dbReference type="ARBA" id="ARBA00023015"/>
    </source>
</evidence>
<dbReference type="GO" id="GO:0005634">
    <property type="term" value="C:nucleus"/>
    <property type="evidence" value="ECO:0007669"/>
    <property type="project" value="UniProtKB-SubCell"/>
</dbReference>
<dbReference type="InterPro" id="IPR033896">
    <property type="entry name" value="MEF2-like_N"/>
</dbReference>
<dbReference type="GO" id="GO:0046983">
    <property type="term" value="F:protein dimerization activity"/>
    <property type="evidence" value="ECO:0007669"/>
    <property type="project" value="InterPro"/>
</dbReference>
<dbReference type="SMART" id="SM00432">
    <property type="entry name" value="MADS"/>
    <property type="match status" value="1"/>
</dbReference>
<dbReference type="InterPro" id="IPR036879">
    <property type="entry name" value="TF_MADSbox_sf"/>
</dbReference>
<dbReference type="SMR" id="A0A067GET8"/>
<evidence type="ECO:0000313" key="8">
    <source>
        <dbReference type="EMBL" id="KDO78129.1"/>
    </source>
</evidence>
<dbReference type="eggNOG" id="KOG0014">
    <property type="taxonomic scope" value="Eukaryota"/>
</dbReference>
<dbReference type="GO" id="GO:0006357">
    <property type="term" value="P:regulation of transcription by RNA polymerase II"/>
    <property type="evidence" value="ECO:0000318"/>
    <property type="project" value="GO_Central"/>
</dbReference>
<dbReference type="Proteomes" id="UP000027120">
    <property type="component" value="Unassembled WGS sequence"/>
</dbReference>